<dbReference type="OrthoDB" id="9805649at2"/>
<feature type="signal peptide" evidence="1">
    <location>
        <begin position="1"/>
        <end position="28"/>
    </location>
</feature>
<dbReference type="GO" id="GO:0016788">
    <property type="term" value="F:hydrolase activity, acting on ester bonds"/>
    <property type="evidence" value="ECO:0007669"/>
    <property type="project" value="UniProtKB-ARBA"/>
</dbReference>
<evidence type="ECO:0000256" key="1">
    <source>
        <dbReference type="SAM" id="SignalP"/>
    </source>
</evidence>
<dbReference type="InterPro" id="IPR036514">
    <property type="entry name" value="SGNH_hydro_sf"/>
</dbReference>
<protein>
    <recommendedName>
        <fullName evidence="4">SGNH hydrolase-type esterase domain-containing protein</fullName>
    </recommendedName>
</protein>
<dbReference type="Pfam" id="PF04311">
    <property type="entry name" value="DUF459"/>
    <property type="match status" value="1"/>
</dbReference>
<reference evidence="2 3" key="1">
    <citation type="submission" date="2012-03" db="EMBL/GenBank/DDBJ databases">
        <title>The Genome Sequence of Bartonella tamiae Th239.</title>
        <authorList>
            <consortium name="The Broad Institute Genome Sequencing Platform"/>
            <consortium name="The Broad Institute Genome Sequencing Center for Infectious Disease"/>
            <person name="Feldgarden M."/>
            <person name="Kirby J."/>
            <person name="Kosoy M."/>
            <person name="Birtles R."/>
            <person name="Probert W.S."/>
            <person name="Chiaraviglio L."/>
            <person name="Young S.K."/>
            <person name="Zeng Q."/>
            <person name="Gargeya S."/>
            <person name="Fitzgerald M."/>
            <person name="Haas B."/>
            <person name="Abouelleil A."/>
            <person name="Alvarado L."/>
            <person name="Arachchi H.M."/>
            <person name="Berlin A."/>
            <person name="Chapman S.B."/>
            <person name="Gearin G."/>
            <person name="Goldberg J."/>
            <person name="Griggs A."/>
            <person name="Gujja S."/>
            <person name="Hansen M."/>
            <person name="Heiman D."/>
            <person name="Howarth C."/>
            <person name="Larimer J."/>
            <person name="Lui A."/>
            <person name="MacDonald P.J.P."/>
            <person name="McCowen C."/>
            <person name="Montmayeur A."/>
            <person name="Murphy C."/>
            <person name="Neiman D."/>
            <person name="Pearson M."/>
            <person name="Priest M."/>
            <person name="Roberts A."/>
            <person name="Saif S."/>
            <person name="Shea T."/>
            <person name="Sisk P."/>
            <person name="Stolte C."/>
            <person name="Sykes S."/>
            <person name="Wortman J."/>
            <person name="Nusbaum C."/>
            <person name="Birren B."/>
        </authorList>
    </citation>
    <scope>NUCLEOTIDE SEQUENCE [LARGE SCALE GENOMIC DNA]</scope>
    <source>
        <strain evidence="2 3">Th239</strain>
    </source>
</reference>
<proteinExistence type="predicted"/>
<dbReference type="Gene3D" id="3.40.50.1110">
    <property type="entry name" value="SGNH hydrolase"/>
    <property type="match status" value="1"/>
</dbReference>
<evidence type="ECO:0000313" key="2">
    <source>
        <dbReference type="EMBL" id="EJF90418.1"/>
    </source>
</evidence>
<sequence length="355" mass="40613">MKFYKKHCSLFMIVVFMMAFLQPDYSHAQNIFDKIFGRKEQHVTAPAPPTKRKIIRKQKPTQPFVQSPSKSADAKRILILGDFVASAAFDGLDRLYADNKDIVVLRAINGSSGIVRDDYYNWAVMIDKIITNEKPDIIIMTLGANDNQAIQPAKNPIIQSDKEWTIIYQKRLDHLTEKLKNTKKPWLWMGQPSFKNNQLNQNIIALNYIYKTTVEATGGRFVDIWDGFIDNEGKFALSGYDASGKTARLRANDGINFTSVGKQKLAFYLDKKLEPILNASFEETKKNVSKPQGQVFINLPHNITHIAPISIIDMAQDEKELLGQLHLNHSEKIEFEHKKNHDKPYGRADNFYIKP</sequence>
<dbReference type="CDD" id="cd01829">
    <property type="entry name" value="SGNH_hydrolase_peri2"/>
    <property type="match status" value="1"/>
</dbReference>
<accession>J0ZPD1</accession>
<keyword evidence="3" id="KW-1185">Reference proteome</keyword>
<dbReference type="PATRIC" id="fig|1094558.3.peg.897"/>
<evidence type="ECO:0000313" key="3">
    <source>
        <dbReference type="Proteomes" id="UP000008952"/>
    </source>
</evidence>
<dbReference type="STRING" id="1094558.ME5_00819"/>
<keyword evidence="1" id="KW-0732">Signal</keyword>
<dbReference type="EMBL" id="AIMB01000007">
    <property type="protein sequence ID" value="EJF90418.1"/>
    <property type="molecule type" value="Genomic_DNA"/>
</dbReference>
<comment type="caution">
    <text evidence="2">The sequence shown here is derived from an EMBL/GenBank/DDBJ whole genome shotgun (WGS) entry which is preliminary data.</text>
</comment>
<dbReference type="AlphaFoldDB" id="J0ZPD1"/>
<feature type="chain" id="PRO_5003741535" description="SGNH hydrolase-type esterase domain-containing protein" evidence="1">
    <location>
        <begin position="29"/>
        <end position="355"/>
    </location>
</feature>
<name>J0ZPD1_9HYPH</name>
<organism evidence="2 3">
    <name type="scientific">Bartonella tamiae Th239</name>
    <dbReference type="NCBI Taxonomy" id="1094558"/>
    <lineage>
        <taxon>Bacteria</taxon>
        <taxon>Pseudomonadati</taxon>
        <taxon>Pseudomonadota</taxon>
        <taxon>Alphaproteobacteria</taxon>
        <taxon>Hyphomicrobiales</taxon>
        <taxon>Bartonellaceae</taxon>
        <taxon>Bartonella</taxon>
    </lineage>
</organism>
<dbReference type="Proteomes" id="UP000008952">
    <property type="component" value="Unassembled WGS sequence"/>
</dbReference>
<dbReference type="SUPFAM" id="SSF52266">
    <property type="entry name" value="SGNH hydrolase"/>
    <property type="match status" value="1"/>
</dbReference>
<dbReference type="InterPro" id="IPR007407">
    <property type="entry name" value="DUF459"/>
</dbReference>
<evidence type="ECO:0008006" key="4">
    <source>
        <dbReference type="Google" id="ProtNLM"/>
    </source>
</evidence>
<gene>
    <name evidence="2" type="ORF">ME5_00819</name>
</gene>
<dbReference type="eggNOG" id="COG2845">
    <property type="taxonomic scope" value="Bacteria"/>
</dbReference>
<dbReference type="HOGENOM" id="CLU_044457_0_1_5"/>